<comment type="function">
    <text evidence="11 12">Involved in the gluconeogenesis. Catalyzes stereospecifically the conversion of dihydroxyacetone phosphate (DHAP) to D-glyceraldehyde-3-phosphate (G3P).</text>
</comment>
<dbReference type="EMBL" id="QNZH01000071">
    <property type="protein sequence ID" value="RTZ91729.1"/>
    <property type="molecule type" value="Genomic_DNA"/>
</dbReference>
<dbReference type="FunFam" id="3.20.20.70:FF:000020">
    <property type="entry name" value="Triosephosphate isomerase"/>
    <property type="match status" value="1"/>
</dbReference>
<dbReference type="InterPro" id="IPR020861">
    <property type="entry name" value="Triosephosphate_isomerase_AS"/>
</dbReference>
<evidence type="ECO:0000256" key="6">
    <source>
        <dbReference type="ARBA" id="ARBA00019397"/>
    </source>
</evidence>
<evidence type="ECO:0000313" key="15">
    <source>
        <dbReference type="Proteomes" id="UP000288322"/>
    </source>
</evidence>
<organism evidence="14 15">
    <name type="scientific">SAR324 cluster bacterium</name>
    <dbReference type="NCBI Taxonomy" id="2024889"/>
    <lineage>
        <taxon>Bacteria</taxon>
        <taxon>Deltaproteobacteria</taxon>
        <taxon>SAR324 cluster</taxon>
    </lineage>
</organism>
<dbReference type="InterPro" id="IPR035990">
    <property type="entry name" value="TIM_sf"/>
</dbReference>
<dbReference type="NCBIfam" id="TIGR00419">
    <property type="entry name" value="tim"/>
    <property type="match status" value="1"/>
</dbReference>
<evidence type="ECO:0000313" key="14">
    <source>
        <dbReference type="EMBL" id="RTZ91729.1"/>
    </source>
</evidence>
<comment type="pathway">
    <text evidence="12 13">Carbohydrate degradation; glycolysis; D-glyceraldehyde 3-phosphate from glycerone phosphate: step 1/1.</text>
</comment>
<dbReference type="InterPro" id="IPR022896">
    <property type="entry name" value="TrioseP_Isoase_bac/euk"/>
</dbReference>
<evidence type="ECO:0000256" key="10">
    <source>
        <dbReference type="ARBA" id="ARBA00023235"/>
    </source>
</evidence>
<dbReference type="InterPro" id="IPR013785">
    <property type="entry name" value="Aldolase_TIM"/>
</dbReference>
<sequence>MRAKLIAANWKMNGSFALIDEMLKVLSPLLEKTSCEVVIFPPDVFLFSLKKAIEGTRIEVGAQNVHSETSGAFTGETSAPLLQACGAQWCIVGHSERRMLFGETDEFIRGKTETLLRHGIRPILCIGETLEQRESGNHEEVVVAQLGKGLSGLAADDQLRCVVAYEPTWAIGTGKTATPEQANSMHRIIRKELESLASSEVADKMQILYGGSVNAENAKTLLSQSEIDGALVGGASLKTDAFPQIVAASS</sequence>
<keyword evidence="9 12" id="KW-0324">Glycolysis</keyword>
<dbReference type="Pfam" id="PF00121">
    <property type="entry name" value="TIM"/>
    <property type="match status" value="1"/>
</dbReference>
<dbReference type="GO" id="GO:0004807">
    <property type="term" value="F:triose-phosphate isomerase activity"/>
    <property type="evidence" value="ECO:0007669"/>
    <property type="project" value="UniProtKB-UniRule"/>
</dbReference>
<dbReference type="Gene3D" id="3.20.20.70">
    <property type="entry name" value="Aldolase class I"/>
    <property type="match status" value="1"/>
</dbReference>
<evidence type="ECO:0000256" key="4">
    <source>
        <dbReference type="ARBA" id="ARBA00011738"/>
    </source>
</evidence>
<dbReference type="PANTHER" id="PTHR21139">
    <property type="entry name" value="TRIOSEPHOSPHATE ISOMERASE"/>
    <property type="match status" value="1"/>
</dbReference>
<gene>
    <name evidence="12" type="primary">tpiA</name>
    <name evidence="14" type="ORF">DSY93_02850</name>
</gene>
<accession>A0A432H7F7</accession>
<feature type="binding site" evidence="12">
    <location>
        <begin position="233"/>
        <end position="234"/>
    </location>
    <ligand>
        <name>substrate</name>
    </ligand>
</feature>
<keyword evidence="8 12" id="KW-0963">Cytoplasm</keyword>
<comment type="subunit">
    <text evidence="4 12 13">Homodimer.</text>
</comment>
<dbReference type="AlphaFoldDB" id="A0A432H7F7"/>
<dbReference type="PANTHER" id="PTHR21139:SF42">
    <property type="entry name" value="TRIOSEPHOSPHATE ISOMERASE"/>
    <property type="match status" value="1"/>
</dbReference>
<feature type="binding site" evidence="12">
    <location>
        <begin position="9"/>
        <end position="11"/>
    </location>
    <ligand>
        <name>substrate</name>
    </ligand>
</feature>
<comment type="similarity">
    <text evidence="3 12 13">Belongs to the triosephosphate isomerase family.</text>
</comment>
<dbReference type="GO" id="GO:0006096">
    <property type="term" value="P:glycolytic process"/>
    <property type="evidence" value="ECO:0007669"/>
    <property type="project" value="UniProtKB-UniRule"/>
</dbReference>
<dbReference type="EC" id="5.3.1.1" evidence="5 12"/>
<dbReference type="Proteomes" id="UP000288322">
    <property type="component" value="Unassembled WGS sequence"/>
</dbReference>
<dbReference type="UniPathway" id="UPA00138"/>
<feature type="active site" description="Proton acceptor" evidence="12">
    <location>
        <position position="166"/>
    </location>
</feature>
<feature type="binding site" evidence="12">
    <location>
        <position position="172"/>
    </location>
    <ligand>
        <name>substrate</name>
    </ligand>
</feature>
<evidence type="ECO:0000256" key="5">
    <source>
        <dbReference type="ARBA" id="ARBA00011940"/>
    </source>
</evidence>
<comment type="pathway">
    <text evidence="2 12 13">Carbohydrate biosynthesis; gluconeogenesis.</text>
</comment>
<dbReference type="PROSITE" id="PS00171">
    <property type="entry name" value="TIM_1"/>
    <property type="match status" value="1"/>
</dbReference>
<evidence type="ECO:0000256" key="13">
    <source>
        <dbReference type="RuleBase" id="RU363013"/>
    </source>
</evidence>
<evidence type="ECO:0000256" key="2">
    <source>
        <dbReference type="ARBA" id="ARBA00004742"/>
    </source>
</evidence>
<evidence type="ECO:0000256" key="12">
    <source>
        <dbReference type="HAMAP-Rule" id="MF_00147"/>
    </source>
</evidence>
<feature type="binding site" evidence="12">
    <location>
        <position position="212"/>
    </location>
    <ligand>
        <name>substrate</name>
    </ligand>
</feature>
<evidence type="ECO:0000256" key="11">
    <source>
        <dbReference type="ARBA" id="ARBA00055680"/>
    </source>
</evidence>
<comment type="caution">
    <text evidence="14">The sequence shown here is derived from an EMBL/GenBank/DDBJ whole genome shotgun (WGS) entry which is preliminary data.</text>
</comment>
<comment type="catalytic activity">
    <reaction evidence="1 12 13">
        <text>D-glyceraldehyde 3-phosphate = dihydroxyacetone phosphate</text>
        <dbReference type="Rhea" id="RHEA:18585"/>
        <dbReference type="ChEBI" id="CHEBI:57642"/>
        <dbReference type="ChEBI" id="CHEBI:59776"/>
        <dbReference type="EC" id="5.3.1.1"/>
    </reaction>
</comment>
<evidence type="ECO:0000256" key="9">
    <source>
        <dbReference type="ARBA" id="ARBA00023152"/>
    </source>
</evidence>
<dbReference type="CDD" id="cd00311">
    <property type="entry name" value="TIM"/>
    <property type="match status" value="1"/>
</dbReference>
<protein>
    <recommendedName>
        <fullName evidence="6 12">Triosephosphate isomerase</fullName>
        <shortName evidence="12">TIM</shortName>
        <shortName evidence="12">TPI</shortName>
        <ecNumber evidence="5 12">5.3.1.1</ecNumber>
    </recommendedName>
    <alternativeName>
        <fullName evidence="12">Triose-phosphate isomerase</fullName>
    </alternativeName>
</protein>
<dbReference type="SUPFAM" id="SSF51351">
    <property type="entry name" value="Triosephosphate isomerase (TIM)"/>
    <property type="match status" value="1"/>
</dbReference>
<evidence type="ECO:0000256" key="3">
    <source>
        <dbReference type="ARBA" id="ARBA00007422"/>
    </source>
</evidence>
<evidence type="ECO:0000256" key="1">
    <source>
        <dbReference type="ARBA" id="ARBA00000474"/>
    </source>
</evidence>
<dbReference type="GO" id="GO:0005829">
    <property type="term" value="C:cytosol"/>
    <property type="evidence" value="ECO:0007669"/>
    <property type="project" value="TreeGrafter"/>
</dbReference>
<dbReference type="UniPathway" id="UPA00109">
    <property type="reaction ID" value="UER00189"/>
</dbReference>
<dbReference type="HAMAP" id="MF_00147_B">
    <property type="entry name" value="TIM_B"/>
    <property type="match status" value="1"/>
</dbReference>
<reference evidence="14 15" key="1">
    <citation type="submission" date="2018-06" db="EMBL/GenBank/DDBJ databases">
        <title>Combined omics and stable isotope probing to characterize newly discovered Mariana Back-Arc vent microbial communities.</title>
        <authorList>
            <person name="Trembath-Reichert E."/>
            <person name="Huber J.A."/>
        </authorList>
    </citation>
    <scope>NUCLEOTIDE SEQUENCE [LARGE SCALE GENOMIC DNA]</scope>
    <source>
        <strain evidence="14">MAG 151</strain>
    </source>
</reference>
<dbReference type="GO" id="GO:0006094">
    <property type="term" value="P:gluconeogenesis"/>
    <property type="evidence" value="ECO:0007669"/>
    <property type="project" value="UniProtKB-UniRule"/>
</dbReference>
<dbReference type="PROSITE" id="PS51440">
    <property type="entry name" value="TIM_2"/>
    <property type="match status" value="1"/>
</dbReference>
<keyword evidence="10 12" id="KW-0413">Isomerase</keyword>
<name>A0A432H7F7_9DELT</name>
<keyword evidence="7 12" id="KW-0312">Gluconeogenesis</keyword>
<dbReference type="GO" id="GO:0019563">
    <property type="term" value="P:glycerol catabolic process"/>
    <property type="evidence" value="ECO:0007669"/>
    <property type="project" value="TreeGrafter"/>
</dbReference>
<dbReference type="GO" id="GO:0046166">
    <property type="term" value="P:glyceraldehyde-3-phosphate biosynthetic process"/>
    <property type="evidence" value="ECO:0007669"/>
    <property type="project" value="TreeGrafter"/>
</dbReference>
<evidence type="ECO:0000256" key="7">
    <source>
        <dbReference type="ARBA" id="ARBA00022432"/>
    </source>
</evidence>
<dbReference type="InterPro" id="IPR000652">
    <property type="entry name" value="Triosephosphate_isomerase"/>
</dbReference>
<proteinExistence type="inferred from homology"/>
<comment type="subcellular location">
    <subcellularLocation>
        <location evidence="12 13">Cytoplasm</location>
    </subcellularLocation>
</comment>
<feature type="active site" description="Electrophile" evidence="12">
    <location>
        <position position="94"/>
    </location>
</feature>
<evidence type="ECO:0000256" key="8">
    <source>
        <dbReference type="ARBA" id="ARBA00022490"/>
    </source>
</evidence>